<evidence type="ECO:0000313" key="4">
    <source>
        <dbReference type="EMBL" id="BDW91373.1"/>
    </source>
</evidence>
<feature type="chain" id="PRO_5046022313" description="Protein-glutamine gamma-glutamyltransferase-like C-terminal domain-containing protein" evidence="2">
    <location>
        <begin position="20"/>
        <end position="243"/>
    </location>
</feature>
<proteinExistence type="predicted"/>
<dbReference type="Proteomes" id="UP001330184">
    <property type="component" value="Chromosome"/>
</dbReference>
<dbReference type="RefSeq" id="WP_338195882.1">
    <property type="nucleotide sequence ID" value="NZ_AP027268.1"/>
</dbReference>
<gene>
    <name evidence="4" type="ORF">MACH07_02050</name>
</gene>
<dbReference type="EMBL" id="AP027268">
    <property type="protein sequence ID" value="BDW91373.1"/>
    <property type="molecule type" value="Genomic_DNA"/>
</dbReference>
<dbReference type="InterPro" id="IPR025403">
    <property type="entry name" value="TgpA-like_C"/>
</dbReference>
<evidence type="ECO:0000259" key="3">
    <source>
        <dbReference type="Pfam" id="PF13559"/>
    </source>
</evidence>
<dbReference type="AlphaFoldDB" id="A0AA48HDD6"/>
<evidence type="ECO:0000256" key="2">
    <source>
        <dbReference type="SAM" id="SignalP"/>
    </source>
</evidence>
<evidence type="ECO:0000313" key="5">
    <source>
        <dbReference type="Proteomes" id="UP001330184"/>
    </source>
</evidence>
<feature type="signal peptide" evidence="2">
    <location>
        <begin position="1"/>
        <end position="19"/>
    </location>
</feature>
<name>A0AA48HDD6_9FLAO</name>
<sequence length="243" mass="29117">MQKLLILSYVLFSWTILFAQNDTLVKYDKSDIVPVQFQKSDLDTYKNDSKFNYEEVKTESTWFTDVINWFYNLLRRFFEWIFGVGNAEGYLAVFLEILPYLLLALFLYLVIRFFVRSNIQGKGKKNKNPNMVSLSEDEHIIKNEDIEQLIKNALSDKNYRLAIRYQYLFILQLLSEHEWIDWQQQKTNDDYLEELSTSPLLDDFGRATVLYDYVWYGEFELNRERYTKAETIFKSLKNALNNV</sequence>
<keyword evidence="1" id="KW-0472">Membrane</keyword>
<keyword evidence="2" id="KW-0732">Signal</keyword>
<evidence type="ECO:0000256" key="1">
    <source>
        <dbReference type="SAM" id="Phobius"/>
    </source>
</evidence>
<feature type="domain" description="Protein-glutamine gamma-glutamyltransferase-like C-terminal" evidence="3">
    <location>
        <begin position="170"/>
        <end position="230"/>
    </location>
</feature>
<keyword evidence="5" id="KW-1185">Reference proteome</keyword>
<feature type="transmembrane region" description="Helical" evidence="1">
    <location>
        <begin position="97"/>
        <end position="115"/>
    </location>
</feature>
<accession>A0AA48HDD6</accession>
<protein>
    <recommendedName>
        <fullName evidence="3">Protein-glutamine gamma-glutamyltransferase-like C-terminal domain-containing protein</fullName>
    </recommendedName>
</protein>
<keyword evidence="1" id="KW-1133">Transmembrane helix</keyword>
<organism evidence="4 5">
    <name type="scientific">Flagellimonas marinaquae</name>
    <dbReference type="NCBI Taxonomy" id="254955"/>
    <lineage>
        <taxon>Bacteria</taxon>
        <taxon>Pseudomonadati</taxon>
        <taxon>Bacteroidota</taxon>
        <taxon>Flavobacteriia</taxon>
        <taxon>Flavobacteriales</taxon>
        <taxon>Flavobacteriaceae</taxon>
        <taxon>Flagellimonas</taxon>
    </lineage>
</organism>
<reference evidence="4 5" key="1">
    <citation type="submission" date="2023-01" db="EMBL/GenBank/DDBJ databases">
        <title>Complete genome sequence of Muricauda aquimarina strain IFOP_LL357.</title>
        <authorList>
            <person name="Gajardo G."/>
            <person name="Ueki S."/>
            <person name="Maruyama F."/>
        </authorList>
    </citation>
    <scope>NUCLEOTIDE SEQUENCE [LARGE SCALE GENOMIC DNA]</scope>
    <source>
        <strain evidence="4 5">IFOP_LL357</strain>
    </source>
</reference>
<dbReference type="Pfam" id="PF13559">
    <property type="entry name" value="DUF4129"/>
    <property type="match status" value="1"/>
</dbReference>
<keyword evidence="1" id="KW-0812">Transmembrane</keyword>